<dbReference type="Proteomes" id="UP001396334">
    <property type="component" value="Unassembled WGS sequence"/>
</dbReference>
<protein>
    <submittedName>
        <fullName evidence="2">Uncharacterized protein</fullName>
    </submittedName>
</protein>
<gene>
    <name evidence="2" type="ORF">V6N11_078941</name>
</gene>
<organism evidence="2 3">
    <name type="scientific">Hibiscus sabdariffa</name>
    <name type="common">roselle</name>
    <dbReference type="NCBI Taxonomy" id="183260"/>
    <lineage>
        <taxon>Eukaryota</taxon>
        <taxon>Viridiplantae</taxon>
        <taxon>Streptophyta</taxon>
        <taxon>Embryophyta</taxon>
        <taxon>Tracheophyta</taxon>
        <taxon>Spermatophyta</taxon>
        <taxon>Magnoliopsida</taxon>
        <taxon>eudicotyledons</taxon>
        <taxon>Gunneridae</taxon>
        <taxon>Pentapetalae</taxon>
        <taxon>rosids</taxon>
        <taxon>malvids</taxon>
        <taxon>Malvales</taxon>
        <taxon>Malvaceae</taxon>
        <taxon>Malvoideae</taxon>
        <taxon>Hibiscus</taxon>
    </lineage>
</organism>
<reference evidence="2 3" key="1">
    <citation type="journal article" date="2024" name="G3 (Bethesda)">
        <title>Genome assembly of Hibiscus sabdariffa L. provides insights into metabolisms of medicinal natural products.</title>
        <authorList>
            <person name="Kim T."/>
        </authorList>
    </citation>
    <scope>NUCLEOTIDE SEQUENCE [LARGE SCALE GENOMIC DNA]</scope>
    <source>
        <strain evidence="2">TK-2024</strain>
        <tissue evidence="2">Old leaves</tissue>
    </source>
</reference>
<proteinExistence type="predicted"/>
<evidence type="ECO:0000256" key="1">
    <source>
        <dbReference type="SAM" id="MobiDB-lite"/>
    </source>
</evidence>
<evidence type="ECO:0000313" key="3">
    <source>
        <dbReference type="Proteomes" id="UP001396334"/>
    </source>
</evidence>
<feature type="region of interest" description="Disordered" evidence="1">
    <location>
        <begin position="169"/>
        <end position="194"/>
    </location>
</feature>
<sequence>MKEIRRRIQFLQQIPFQSSSSSALASASGLRYRVERSGGSQPMMWDQRFVNMINNNEPTFADIAAQDHMGLLPGHPFGGTVDMGMPLYGDFRGATADMGQPPPGFRPHGGGATNMGLPHGSTVGSSSIFGAFGNGIGMGQQYPFQHIGSSCNVSEQGLAFWPFGGGGGGGGSSSAGNDAGMHFDGKSQRPNNFY</sequence>
<evidence type="ECO:0000313" key="2">
    <source>
        <dbReference type="EMBL" id="KAK9016441.1"/>
    </source>
</evidence>
<dbReference type="EMBL" id="JBBPBN010000020">
    <property type="protein sequence ID" value="KAK9016441.1"/>
    <property type="molecule type" value="Genomic_DNA"/>
</dbReference>
<accession>A0ABR2RU55</accession>
<name>A0ABR2RU55_9ROSI</name>
<comment type="caution">
    <text evidence="2">The sequence shown here is derived from an EMBL/GenBank/DDBJ whole genome shotgun (WGS) entry which is preliminary data.</text>
</comment>
<keyword evidence="3" id="KW-1185">Reference proteome</keyword>